<feature type="region of interest" description="Disordered" evidence="1">
    <location>
        <begin position="50"/>
        <end position="71"/>
    </location>
</feature>
<name>A0ABD1CXM6_CULPP</name>
<accession>A0ABD1CXM6</accession>
<keyword evidence="3" id="KW-1185">Reference proteome</keyword>
<feature type="non-terminal residue" evidence="2">
    <location>
        <position position="364"/>
    </location>
</feature>
<feature type="region of interest" description="Disordered" evidence="1">
    <location>
        <begin position="175"/>
        <end position="207"/>
    </location>
</feature>
<feature type="region of interest" description="Disordered" evidence="1">
    <location>
        <begin position="136"/>
        <end position="163"/>
    </location>
</feature>
<evidence type="ECO:0000256" key="1">
    <source>
        <dbReference type="SAM" id="MobiDB-lite"/>
    </source>
</evidence>
<dbReference type="Proteomes" id="UP001562425">
    <property type="component" value="Unassembled WGS sequence"/>
</dbReference>
<comment type="caution">
    <text evidence="2">The sequence shown here is derived from an EMBL/GenBank/DDBJ whole genome shotgun (WGS) entry which is preliminary data.</text>
</comment>
<organism evidence="2 3">
    <name type="scientific">Culex pipiens pipiens</name>
    <name type="common">Northern house mosquito</name>
    <dbReference type="NCBI Taxonomy" id="38569"/>
    <lineage>
        <taxon>Eukaryota</taxon>
        <taxon>Metazoa</taxon>
        <taxon>Ecdysozoa</taxon>
        <taxon>Arthropoda</taxon>
        <taxon>Hexapoda</taxon>
        <taxon>Insecta</taxon>
        <taxon>Pterygota</taxon>
        <taxon>Neoptera</taxon>
        <taxon>Endopterygota</taxon>
        <taxon>Diptera</taxon>
        <taxon>Nematocera</taxon>
        <taxon>Culicoidea</taxon>
        <taxon>Culicidae</taxon>
        <taxon>Culicinae</taxon>
        <taxon>Culicini</taxon>
        <taxon>Culex</taxon>
        <taxon>Culex</taxon>
    </lineage>
</organism>
<reference evidence="2 3" key="1">
    <citation type="submission" date="2024-05" db="EMBL/GenBank/DDBJ databases">
        <title>Culex pipiens pipiens assembly and annotation.</title>
        <authorList>
            <person name="Alout H."/>
            <person name="Durand T."/>
        </authorList>
    </citation>
    <scope>NUCLEOTIDE SEQUENCE [LARGE SCALE GENOMIC DNA]</scope>
    <source>
        <strain evidence="2">HA-2024</strain>
        <tissue evidence="2">Whole body</tissue>
    </source>
</reference>
<sequence>MLLLKHSADGQRDGRTRQQNQHHRDPLLAASLSVSTDAISLDGLLDCVSSGSFSSPPSPSRGKAGNTGGGAFNIYQNQDQTLVVDDDDPTCPNNPLGSSFESLDRLNYALETLKITDTFHAERQTVNQHYENLINEADDDAPDGGLKNDPALEPLAEDADSRKQRKLSDWYYIKTSPKNQPASPCAQRRTIAPSGNPPTPAARRGQVPSTKVLIASKYSGPPEQQHLAISDKVPSSAGLGGVDPVTQDKRFNIAISNSSTGIDFPRTASANKCHNCHKGLHRRRQRAENQRRIFMKMSHRSAIDGSFGGDRFPQPYDVINPDPERYRCKRAVKRPLPRVPPQQQAIEYGEEDDDDGHRKSSLTR</sequence>
<dbReference type="EMBL" id="JBEHCU010008754">
    <property type="protein sequence ID" value="KAL1381198.1"/>
    <property type="molecule type" value="Genomic_DNA"/>
</dbReference>
<proteinExistence type="predicted"/>
<evidence type="ECO:0000313" key="2">
    <source>
        <dbReference type="EMBL" id="KAL1381198.1"/>
    </source>
</evidence>
<feature type="region of interest" description="Disordered" evidence="1">
    <location>
        <begin position="1"/>
        <end position="26"/>
    </location>
</feature>
<evidence type="ECO:0000313" key="3">
    <source>
        <dbReference type="Proteomes" id="UP001562425"/>
    </source>
</evidence>
<gene>
    <name evidence="2" type="ORF">pipiens_013638</name>
</gene>
<feature type="region of interest" description="Disordered" evidence="1">
    <location>
        <begin position="332"/>
        <end position="364"/>
    </location>
</feature>
<protein>
    <submittedName>
        <fullName evidence="2">Uncharacterized protein</fullName>
    </submittedName>
</protein>
<dbReference type="AlphaFoldDB" id="A0ABD1CXM6"/>